<dbReference type="Pfam" id="PF04170">
    <property type="entry name" value="NlpE"/>
    <property type="match status" value="1"/>
</dbReference>
<reference evidence="2 3" key="1">
    <citation type="journal article" date="2015" name="Stand. Genomic Sci.">
        <title>Genomic Encyclopedia of Bacterial and Archaeal Type Strains, Phase III: the genomes of soil and plant-associated and newly described type strains.</title>
        <authorList>
            <person name="Whitman W.B."/>
            <person name="Woyke T."/>
            <person name="Klenk H.P."/>
            <person name="Zhou Y."/>
            <person name="Lilburn T.G."/>
            <person name="Beck B.J."/>
            <person name="De Vos P."/>
            <person name="Vandamme P."/>
            <person name="Eisen J.A."/>
            <person name="Garrity G."/>
            <person name="Hugenholtz P."/>
            <person name="Kyrpides N.C."/>
        </authorList>
    </citation>
    <scope>NUCLEOTIDE SEQUENCE [LARGE SCALE GENOMIC DNA]</scope>
    <source>
        <strain evidence="2 3">CGMCC 1.10136</strain>
    </source>
</reference>
<evidence type="ECO:0000313" key="3">
    <source>
        <dbReference type="Proteomes" id="UP000316471"/>
    </source>
</evidence>
<keyword evidence="3" id="KW-1185">Reference proteome</keyword>
<organism evidence="2 3">
    <name type="scientific">Aerolutibacter ruishenii</name>
    <dbReference type="NCBI Taxonomy" id="686800"/>
    <lineage>
        <taxon>Bacteria</taxon>
        <taxon>Pseudomonadati</taxon>
        <taxon>Pseudomonadota</taxon>
        <taxon>Gammaproteobacteria</taxon>
        <taxon>Lysobacterales</taxon>
        <taxon>Lysobacteraceae</taxon>
        <taxon>Aerolutibacter</taxon>
    </lineage>
</organism>
<dbReference type="Proteomes" id="UP000316471">
    <property type="component" value="Unassembled WGS sequence"/>
</dbReference>
<dbReference type="InterPro" id="IPR007298">
    <property type="entry name" value="Cu-R_lipoprotein_NlpE"/>
</dbReference>
<comment type="caution">
    <text evidence="2">The sequence shown here is derived from an EMBL/GenBank/DDBJ whole genome shotgun (WGS) entry which is preliminary data.</text>
</comment>
<gene>
    <name evidence="2" type="ORF">IP93_00902</name>
</gene>
<dbReference type="OrthoDB" id="5348860at2"/>
<dbReference type="AlphaFoldDB" id="A0A562LY69"/>
<keyword evidence="1" id="KW-0732">Signal</keyword>
<protein>
    <submittedName>
        <fullName evidence="2">Copper homeostasis protein (Lipoprotein)</fullName>
    </submittedName>
</protein>
<evidence type="ECO:0000313" key="2">
    <source>
        <dbReference type="EMBL" id="TWI12560.1"/>
    </source>
</evidence>
<accession>A0A562LY69</accession>
<name>A0A562LY69_9GAMM</name>
<dbReference type="PROSITE" id="PS51257">
    <property type="entry name" value="PROKAR_LIPOPROTEIN"/>
    <property type="match status" value="1"/>
</dbReference>
<dbReference type="EMBL" id="VLKP01000003">
    <property type="protein sequence ID" value="TWI12560.1"/>
    <property type="molecule type" value="Genomic_DNA"/>
</dbReference>
<dbReference type="Gene3D" id="2.40.128.640">
    <property type="match status" value="1"/>
</dbReference>
<dbReference type="RefSeq" id="WP_144812576.1">
    <property type="nucleotide sequence ID" value="NZ_VLKP01000003.1"/>
</dbReference>
<sequence>MNRIVTSLALGLLALSLAACKQQAEPAPATPAAAAVAEPAPAPAPEATVQASHSDLTAKSGDVDMKAFPGTFTGILPCASCPGIDTRLELGVDGAFTLTETYQGEADSPVVVEGTWTVEDGGKRVLLDPNSKSEQDRSFEIVSSDEIRLLDRDGKPTDSKLNYSLKREAK</sequence>
<evidence type="ECO:0000256" key="1">
    <source>
        <dbReference type="SAM" id="SignalP"/>
    </source>
</evidence>
<proteinExistence type="predicted"/>
<keyword evidence="2" id="KW-0449">Lipoprotein</keyword>
<feature type="chain" id="PRO_5022036356" evidence="1">
    <location>
        <begin position="25"/>
        <end position="170"/>
    </location>
</feature>
<feature type="signal peptide" evidence="1">
    <location>
        <begin position="1"/>
        <end position="24"/>
    </location>
</feature>